<dbReference type="AlphaFoldDB" id="A0A1T4JYM1"/>
<dbReference type="PRINTS" id="PR01011">
    <property type="entry name" value="GLUTPROXDASE"/>
</dbReference>
<evidence type="ECO:0000256" key="2">
    <source>
        <dbReference type="ARBA" id="ARBA00022559"/>
    </source>
</evidence>
<dbReference type="PIRSF" id="PIRSF000303">
    <property type="entry name" value="Glutathion_perox"/>
    <property type="match status" value="1"/>
</dbReference>
<keyword evidence="2 5" id="KW-0575">Peroxidase</keyword>
<evidence type="ECO:0000256" key="3">
    <source>
        <dbReference type="ARBA" id="ARBA00023002"/>
    </source>
</evidence>
<feature type="active site" evidence="4">
    <location>
        <position position="36"/>
    </location>
</feature>
<dbReference type="InterPro" id="IPR029759">
    <property type="entry name" value="GPX_AS"/>
</dbReference>
<keyword evidence="3 5" id="KW-0560">Oxidoreductase</keyword>
<dbReference type="Proteomes" id="UP000190092">
    <property type="component" value="Unassembled WGS sequence"/>
</dbReference>
<gene>
    <name evidence="7" type="ORF">SAMN02745126_00579</name>
</gene>
<dbReference type="InterPro" id="IPR036249">
    <property type="entry name" value="Thioredoxin-like_sf"/>
</dbReference>
<dbReference type="SUPFAM" id="SSF52833">
    <property type="entry name" value="Thioredoxin-like"/>
    <property type="match status" value="1"/>
</dbReference>
<dbReference type="PROSITE" id="PS00460">
    <property type="entry name" value="GLUTATHIONE_PEROXID_1"/>
    <property type="match status" value="1"/>
</dbReference>
<evidence type="ECO:0000256" key="4">
    <source>
        <dbReference type="PIRSR" id="PIRSR000303-1"/>
    </source>
</evidence>
<dbReference type="InterPro" id="IPR013766">
    <property type="entry name" value="Thioredoxin_domain"/>
</dbReference>
<dbReference type="InterPro" id="IPR000889">
    <property type="entry name" value="Glutathione_peroxidase"/>
</dbReference>
<dbReference type="OrthoDB" id="9785502at2"/>
<comment type="similarity">
    <text evidence="1 5">Belongs to the glutathione peroxidase family.</text>
</comment>
<proteinExistence type="inferred from homology"/>
<organism evidence="7 8">
    <name type="scientific">Enhydrobacter aerosaccus</name>
    <dbReference type="NCBI Taxonomy" id="225324"/>
    <lineage>
        <taxon>Bacteria</taxon>
        <taxon>Pseudomonadati</taxon>
        <taxon>Pseudomonadota</taxon>
        <taxon>Alphaproteobacteria</taxon>
        <taxon>Hyphomicrobiales</taxon>
        <taxon>Enhydrobacter</taxon>
    </lineage>
</organism>
<name>A0A1T4JYM1_9HYPH</name>
<evidence type="ECO:0000313" key="8">
    <source>
        <dbReference type="Proteomes" id="UP000190092"/>
    </source>
</evidence>
<dbReference type="CDD" id="cd00340">
    <property type="entry name" value="GSH_Peroxidase"/>
    <property type="match status" value="1"/>
</dbReference>
<dbReference type="EMBL" id="FUWJ01000001">
    <property type="protein sequence ID" value="SJZ35280.1"/>
    <property type="molecule type" value="Genomic_DNA"/>
</dbReference>
<dbReference type="GO" id="GO:0004601">
    <property type="term" value="F:peroxidase activity"/>
    <property type="evidence" value="ECO:0007669"/>
    <property type="project" value="UniProtKB-KW"/>
</dbReference>
<sequence length="158" mass="17316">MASAHDFTFTTIDNKPLDLKDFAGRPVLLVNVASFCGFTPQYTELQKLHETYGPRGLVVLGVPCNDFGAQEPKTEPEIAQFCETGYGVTFPLTSKQKVIGGDAHAFYRWIVEQAGEGAAPRWNFHKYLIGKDGQLLGGWPSRVTPTAPEMVQAIEAAL</sequence>
<dbReference type="PANTHER" id="PTHR11592">
    <property type="entry name" value="GLUTATHIONE PEROXIDASE"/>
    <property type="match status" value="1"/>
</dbReference>
<keyword evidence="8" id="KW-1185">Reference proteome</keyword>
<dbReference type="Pfam" id="PF00255">
    <property type="entry name" value="GSHPx"/>
    <property type="match status" value="1"/>
</dbReference>
<reference evidence="8" key="1">
    <citation type="submission" date="2017-02" db="EMBL/GenBank/DDBJ databases">
        <authorList>
            <person name="Varghese N."/>
            <person name="Submissions S."/>
        </authorList>
    </citation>
    <scope>NUCLEOTIDE SEQUENCE [LARGE SCALE GENOMIC DNA]</scope>
    <source>
        <strain evidence="8">ATCC 27094</strain>
    </source>
</reference>
<dbReference type="PANTHER" id="PTHR11592:SF78">
    <property type="entry name" value="GLUTATHIONE PEROXIDASE"/>
    <property type="match status" value="1"/>
</dbReference>
<dbReference type="Gene3D" id="3.40.30.10">
    <property type="entry name" value="Glutaredoxin"/>
    <property type="match status" value="1"/>
</dbReference>
<dbReference type="RefSeq" id="WP_085932302.1">
    <property type="nucleotide sequence ID" value="NZ_FUWJ01000001.1"/>
</dbReference>
<feature type="domain" description="Thioredoxin" evidence="6">
    <location>
        <begin position="1"/>
        <end position="158"/>
    </location>
</feature>
<dbReference type="STRING" id="225324.SAMN02745126_00579"/>
<evidence type="ECO:0000256" key="5">
    <source>
        <dbReference type="RuleBase" id="RU000499"/>
    </source>
</evidence>
<dbReference type="PROSITE" id="PS51352">
    <property type="entry name" value="THIOREDOXIN_2"/>
    <property type="match status" value="1"/>
</dbReference>
<evidence type="ECO:0000313" key="7">
    <source>
        <dbReference type="EMBL" id="SJZ35280.1"/>
    </source>
</evidence>
<dbReference type="PROSITE" id="PS51355">
    <property type="entry name" value="GLUTATHIONE_PEROXID_3"/>
    <property type="match status" value="1"/>
</dbReference>
<protein>
    <recommendedName>
        <fullName evidence="5">Glutathione peroxidase</fullName>
    </recommendedName>
</protein>
<evidence type="ECO:0000259" key="6">
    <source>
        <dbReference type="PROSITE" id="PS51352"/>
    </source>
</evidence>
<dbReference type="GO" id="GO:0034599">
    <property type="term" value="P:cellular response to oxidative stress"/>
    <property type="evidence" value="ECO:0007669"/>
    <property type="project" value="TreeGrafter"/>
</dbReference>
<accession>A0A1T4JYM1</accession>
<evidence type="ECO:0000256" key="1">
    <source>
        <dbReference type="ARBA" id="ARBA00006926"/>
    </source>
</evidence>